<protein>
    <submittedName>
        <fullName evidence="2">Uncharacterized protein</fullName>
    </submittedName>
</protein>
<dbReference type="EMBL" id="JARJCW010000017">
    <property type="protein sequence ID" value="KAJ7215430.1"/>
    <property type="molecule type" value="Genomic_DNA"/>
</dbReference>
<organism evidence="2 3">
    <name type="scientific">Mycena pura</name>
    <dbReference type="NCBI Taxonomy" id="153505"/>
    <lineage>
        <taxon>Eukaryota</taxon>
        <taxon>Fungi</taxon>
        <taxon>Dikarya</taxon>
        <taxon>Basidiomycota</taxon>
        <taxon>Agaricomycotina</taxon>
        <taxon>Agaricomycetes</taxon>
        <taxon>Agaricomycetidae</taxon>
        <taxon>Agaricales</taxon>
        <taxon>Marasmiineae</taxon>
        <taxon>Mycenaceae</taxon>
        <taxon>Mycena</taxon>
    </lineage>
</organism>
<keyword evidence="3" id="KW-1185">Reference proteome</keyword>
<sequence length="474" mass="52686">MSSESLHPDENEQSFYGAAPLEWQQFGLILPAPQSPVETGKDWDTTDSESSLPPDEPLMIKHGSDAHVFVHYQFDHEGSRSAEENRPASDATSGDIVVQRRVEHVHRPVPDANVNVAASNIAIQRLVEHLDRRGPILTTSIQRRVQHDSAYSVPLEQARVPTLLECAPDTWHTAYRRFALIVAPSLSTGTGALPISIPFTPVLPPSEDGVALTQLLHHAGMHYPQTRIGACIPDGYRTTWSGRSPAQWPGYPRPRPQEFALRLVDGQYVTLSILGVQIASMIRVFIEEYAHTYVPPRPVPGYHVLGRLGAGLGAIEYDQLRLAEVISLDGVDFYARVRVVPKRGTGSPYFLHKTIHGMELPIKIYCGWQDMFPGLYLVIYWAQGTEKPNCAVYCLGDASATRGFPSNQGDPHLRDMELESGRGWDLELASLNCECSESAMEASNWMSESDVNWLRRGALRPSVTLRVLSRMVSH</sequence>
<name>A0AAD6VL38_9AGAR</name>
<evidence type="ECO:0000313" key="3">
    <source>
        <dbReference type="Proteomes" id="UP001219525"/>
    </source>
</evidence>
<proteinExistence type="predicted"/>
<dbReference type="AlphaFoldDB" id="A0AAD6VL38"/>
<dbReference type="Proteomes" id="UP001219525">
    <property type="component" value="Unassembled WGS sequence"/>
</dbReference>
<comment type="caution">
    <text evidence="2">The sequence shown here is derived from an EMBL/GenBank/DDBJ whole genome shotgun (WGS) entry which is preliminary data.</text>
</comment>
<accession>A0AAD6VL38</accession>
<gene>
    <name evidence="2" type="ORF">GGX14DRAFT_391859</name>
</gene>
<feature type="region of interest" description="Disordered" evidence="1">
    <location>
        <begin position="30"/>
        <end position="55"/>
    </location>
</feature>
<evidence type="ECO:0000313" key="2">
    <source>
        <dbReference type="EMBL" id="KAJ7215430.1"/>
    </source>
</evidence>
<reference evidence="2" key="1">
    <citation type="submission" date="2023-03" db="EMBL/GenBank/DDBJ databases">
        <title>Massive genome expansion in bonnet fungi (Mycena s.s.) driven by repeated elements and novel gene families across ecological guilds.</title>
        <authorList>
            <consortium name="Lawrence Berkeley National Laboratory"/>
            <person name="Harder C.B."/>
            <person name="Miyauchi S."/>
            <person name="Viragh M."/>
            <person name="Kuo A."/>
            <person name="Thoen E."/>
            <person name="Andreopoulos B."/>
            <person name="Lu D."/>
            <person name="Skrede I."/>
            <person name="Drula E."/>
            <person name="Henrissat B."/>
            <person name="Morin E."/>
            <person name="Kohler A."/>
            <person name="Barry K."/>
            <person name="LaButti K."/>
            <person name="Morin E."/>
            <person name="Salamov A."/>
            <person name="Lipzen A."/>
            <person name="Mereny Z."/>
            <person name="Hegedus B."/>
            <person name="Baldrian P."/>
            <person name="Stursova M."/>
            <person name="Weitz H."/>
            <person name="Taylor A."/>
            <person name="Grigoriev I.V."/>
            <person name="Nagy L.G."/>
            <person name="Martin F."/>
            <person name="Kauserud H."/>
        </authorList>
    </citation>
    <scope>NUCLEOTIDE SEQUENCE</scope>
    <source>
        <strain evidence="2">9144</strain>
    </source>
</reference>
<evidence type="ECO:0000256" key="1">
    <source>
        <dbReference type="SAM" id="MobiDB-lite"/>
    </source>
</evidence>